<proteinExistence type="predicted"/>
<protein>
    <recommendedName>
        <fullName evidence="3">HTH merR-type domain-containing protein</fullName>
    </recommendedName>
</protein>
<feature type="domain" description="HTH merR-type" evidence="3">
    <location>
        <begin position="2"/>
        <end position="71"/>
    </location>
</feature>
<dbReference type="OMA" id="AHERFPW"/>
<dbReference type="Gene3D" id="1.10.1660.10">
    <property type="match status" value="1"/>
</dbReference>
<evidence type="ECO:0000313" key="4">
    <source>
        <dbReference type="EMBL" id="KUJ48192.1"/>
    </source>
</evidence>
<organism evidence="4 5">
    <name type="scientific">Micromonospora maris</name>
    <dbReference type="NCBI Taxonomy" id="1003110"/>
    <lineage>
        <taxon>Bacteria</taxon>
        <taxon>Bacillati</taxon>
        <taxon>Actinomycetota</taxon>
        <taxon>Actinomycetes</taxon>
        <taxon>Micromonosporales</taxon>
        <taxon>Micromonosporaceae</taxon>
        <taxon>Micromonospora</taxon>
    </lineage>
</organism>
<evidence type="ECO:0000259" key="3">
    <source>
        <dbReference type="PROSITE" id="PS50937"/>
    </source>
</evidence>
<dbReference type="AlphaFoldDB" id="A0A9X0I798"/>
<dbReference type="PANTHER" id="PTHR30204">
    <property type="entry name" value="REDOX-CYCLING DRUG-SENSING TRANSCRIPTIONAL ACTIVATOR SOXR"/>
    <property type="match status" value="1"/>
</dbReference>
<feature type="region of interest" description="Disordered" evidence="2">
    <location>
        <begin position="236"/>
        <end position="272"/>
    </location>
</feature>
<evidence type="ECO:0000256" key="2">
    <source>
        <dbReference type="SAM" id="MobiDB-lite"/>
    </source>
</evidence>
<comment type="caution">
    <text evidence="4">The sequence shown here is derived from an EMBL/GenBank/DDBJ whole genome shotgun (WGS) entry which is preliminary data.</text>
</comment>
<feature type="compositionally biased region" description="Polar residues" evidence="2">
    <location>
        <begin position="237"/>
        <end position="251"/>
    </location>
</feature>
<dbReference type="SMART" id="SM00422">
    <property type="entry name" value="HTH_MERR"/>
    <property type="match status" value="1"/>
</dbReference>
<name>A0A9X0I798_9ACTN</name>
<dbReference type="GO" id="GO:0003677">
    <property type="term" value="F:DNA binding"/>
    <property type="evidence" value="ECO:0007669"/>
    <property type="project" value="UniProtKB-KW"/>
</dbReference>
<dbReference type="GO" id="GO:0003700">
    <property type="term" value="F:DNA-binding transcription factor activity"/>
    <property type="evidence" value="ECO:0007669"/>
    <property type="project" value="InterPro"/>
</dbReference>
<dbReference type="PROSITE" id="PS50937">
    <property type="entry name" value="HTH_MERR_2"/>
    <property type="match status" value="1"/>
</dbReference>
<dbReference type="InterPro" id="IPR047057">
    <property type="entry name" value="MerR_fam"/>
</dbReference>
<dbReference type="InterPro" id="IPR009061">
    <property type="entry name" value="DNA-bd_dom_put_sf"/>
</dbReference>
<feature type="compositionally biased region" description="Basic and acidic residues" evidence="2">
    <location>
        <begin position="252"/>
        <end position="272"/>
    </location>
</feature>
<keyword evidence="5" id="KW-1185">Reference proteome</keyword>
<dbReference type="CDD" id="cd00592">
    <property type="entry name" value="HTH_MerR-like"/>
    <property type="match status" value="1"/>
</dbReference>
<evidence type="ECO:0000313" key="5">
    <source>
        <dbReference type="Proteomes" id="UP000053246"/>
    </source>
</evidence>
<keyword evidence="1" id="KW-0238">DNA-binding</keyword>
<dbReference type="SUPFAM" id="SSF46955">
    <property type="entry name" value="Putative DNA-binding domain"/>
    <property type="match status" value="1"/>
</dbReference>
<sequence>MAWSTRQLADLAGVTLRSIRHWHDIGLLPEPERLTNGYKQYGARHLILALRISRLSGLGFALDDVARMLKSEEYGQESLHGLRAELDTTIGRLERIRAEIDELIRLGVSPDLSPEALVAMETLGRDPASRDVAIILSHLIPREDMAALVAVLEGVPEELRRINTAILELPAEASEDEIVTLAGRAATALKTFIAANYETFPDIGSGRANADVVGAVAAENMNQAQRRVMRLIHDQLPSETGGSTPGETMQRQGDEQWLRSRRDAREGDHRAG</sequence>
<dbReference type="Pfam" id="PF13411">
    <property type="entry name" value="MerR_1"/>
    <property type="match status" value="1"/>
</dbReference>
<dbReference type="Proteomes" id="UP000053246">
    <property type="component" value="Unassembled WGS sequence"/>
</dbReference>
<dbReference type="InterPro" id="IPR000551">
    <property type="entry name" value="MerR-type_HTH_dom"/>
</dbReference>
<evidence type="ECO:0000256" key="1">
    <source>
        <dbReference type="ARBA" id="ARBA00023125"/>
    </source>
</evidence>
<accession>A0A9X0I798</accession>
<dbReference type="RefSeq" id="WP_013731449.1">
    <property type="nucleotide sequence ID" value="NZ_LMWI01000001.1"/>
</dbReference>
<dbReference type="PANTHER" id="PTHR30204:SF93">
    <property type="entry name" value="HTH MERR-TYPE DOMAIN-CONTAINING PROTEIN"/>
    <property type="match status" value="1"/>
</dbReference>
<reference evidence="4 5" key="1">
    <citation type="submission" date="2015-10" db="EMBL/GenBank/DDBJ databases">
        <authorList>
            <person name="Ju K.-S."/>
            <person name="Doroghazi J.R."/>
            <person name="Metcalf W.W."/>
        </authorList>
    </citation>
    <scope>NUCLEOTIDE SEQUENCE [LARGE SCALE GENOMIC DNA]</scope>
    <source>
        <strain evidence="4 5">NRRL B-24793</strain>
    </source>
</reference>
<dbReference type="EMBL" id="LMWI01000001">
    <property type="protein sequence ID" value="KUJ48192.1"/>
    <property type="molecule type" value="Genomic_DNA"/>
</dbReference>
<gene>
    <name evidence="4" type="ORF">ADL17_03745</name>
</gene>